<keyword evidence="5" id="KW-0539">Nucleus</keyword>
<feature type="compositionally biased region" description="Polar residues" evidence="6">
    <location>
        <begin position="75"/>
        <end position="89"/>
    </location>
</feature>
<feature type="region of interest" description="Disordered" evidence="6">
    <location>
        <begin position="840"/>
        <end position="1466"/>
    </location>
</feature>
<accession>A0A9P5UH13</accession>
<feature type="compositionally biased region" description="Basic residues" evidence="6">
    <location>
        <begin position="331"/>
        <end position="352"/>
    </location>
</feature>
<dbReference type="OrthoDB" id="20886at2759"/>
<keyword evidence="4" id="KW-0804">Transcription</keyword>
<feature type="compositionally biased region" description="Low complexity" evidence="6">
    <location>
        <begin position="313"/>
        <end position="330"/>
    </location>
</feature>
<feature type="compositionally biased region" description="Acidic residues" evidence="6">
    <location>
        <begin position="50"/>
        <end position="63"/>
    </location>
</feature>
<feature type="compositionally biased region" description="Low complexity" evidence="6">
    <location>
        <begin position="1383"/>
        <end position="1443"/>
    </location>
</feature>
<feature type="compositionally biased region" description="Basic residues" evidence="6">
    <location>
        <begin position="1195"/>
        <end position="1213"/>
    </location>
</feature>
<keyword evidence="2" id="KW-0678">Repressor</keyword>
<feature type="compositionally biased region" description="Acidic residues" evidence="6">
    <location>
        <begin position="257"/>
        <end position="270"/>
    </location>
</feature>
<feature type="compositionally biased region" description="Low complexity" evidence="6">
    <location>
        <begin position="212"/>
        <end position="228"/>
    </location>
</feature>
<evidence type="ECO:0000256" key="3">
    <source>
        <dbReference type="ARBA" id="ARBA00023015"/>
    </source>
</evidence>
<feature type="compositionally biased region" description="Low complexity" evidence="6">
    <location>
        <begin position="1218"/>
        <end position="1229"/>
    </location>
</feature>
<feature type="compositionally biased region" description="Low complexity" evidence="6">
    <location>
        <begin position="946"/>
        <end position="958"/>
    </location>
</feature>
<keyword evidence="3" id="KW-0805">Transcription regulation</keyword>
<proteinExistence type="predicted"/>
<gene>
    <name evidence="7" type="ORF">BDP27DRAFT_1309429</name>
</gene>
<feature type="compositionally biased region" description="Low complexity" evidence="6">
    <location>
        <begin position="295"/>
        <end position="306"/>
    </location>
</feature>
<evidence type="ECO:0008006" key="9">
    <source>
        <dbReference type="Google" id="ProtNLM"/>
    </source>
</evidence>
<feature type="compositionally biased region" description="Gly residues" evidence="6">
    <location>
        <begin position="1083"/>
        <end position="1110"/>
    </location>
</feature>
<feature type="compositionally biased region" description="Pro residues" evidence="6">
    <location>
        <begin position="684"/>
        <end position="697"/>
    </location>
</feature>
<feature type="region of interest" description="Disordered" evidence="6">
    <location>
        <begin position="1543"/>
        <end position="1571"/>
    </location>
</feature>
<feature type="compositionally biased region" description="Acidic residues" evidence="6">
    <location>
        <begin position="454"/>
        <end position="552"/>
    </location>
</feature>
<feature type="region of interest" description="Disordered" evidence="6">
    <location>
        <begin position="664"/>
        <end position="698"/>
    </location>
</feature>
<evidence type="ECO:0000256" key="5">
    <source>
        <dbReference type="ARBA" id="ARBA00023242"/>
    </source>
</evidence>
<feature type="compositionally biased region" description="Low complexity" evidence="6">
    <location>
        <begin position="22"/>
        <end position="36"/>
    </location>
</feature>
<evidence type="ECO:0000256" key="6">
    <source>
        <dbReference type="SAM" id="MobiDB-lite"/>
    </source>
</evidence>
<evidence type="ECO:0000256" key="2">
    <source>
        <dbReference type="ARBA" id="ARBA00022491"/>
    </source>
</evidence>
<sequence>MAGSTNSLDSLSSPSPSPPPTTSKASGSASGPTSTTKKQKAAEPAAGLDSDSELSELTEEELDEKQKHKQKQKNADNNSPASRPSSTNKRGTGSNMRGGSRRGGRKKRSTLVPAPMWGWAVYNAEQGVDKGTDGEENEETAVTANVLAPNPLDVLTSAALDAESSRPTFSRRKLDSDETEEEEEKPADKVTDDVAIDVPDSVPGAVDDRRSSIASSRAPSQDSLASSRPSPPKELPPPPIATVYASTSRLPAAASTTEDEDDNTEVDEDDDHPRPTATKSRPKPNLRIDASAQLPSTNSSSHTSSPQMPPPSAASVKSPVTPSSSTTTKPKSSRGGRGRGRGRGRARTRGMKVHVPDPHIEVDKPTPADVIDDDPVAAPDVDIILPVPDVGDSMDIDVTEASLQKLPMSKSSPSKVADVESEDEPMEPDSAPPPTVTKTAVDANADASDKSDVEPEPEADIEADAEPEADAPSDASDGEDEKEDELDPDEGEGEDEKDDNDVDEVEAASDKEDEDKEVSDKEDEDKDPSDKEDDDRSEVELEEDMEEEEESDLQPAHRVEALEVLAIIELKFALLREKVYVEKMEELAWEEALIQSGDHPELIHIQNELSRRKNKRLELAERKCAFEVANITKRRRIDEDATWSTWKIQRDDLQIDMIAENNRKRRKLERERRATDRPPATRRIPPPPNPEFLPPAPSLRQVVDSFPFIQNKERTRTRLKYSSSSRKAGGKSQMNGIRNLRTVNGITLGVPVTSIGSASIVAYPELSTLSSAEAQGDLEALLSLSAFSGVSGGRRVGMGVGPPMGPAPLPMGMVGMGANNINNPNMNMGGGTGMAFNLPAPSMYDGPPHGPPGHGAHGHAHSASNPNPNRERERLGPGPGPSIGHGHHPARRIVSGPGSSSNASIGSSHPPPTSISGPLASYEHQFPGGPPPDSMPPSFGPGGRSGPRPGSSAGLRPGSAGGFNIHEREHRSIPSGPRSSLHHSQSHHPLSAPPTHANGVPLSDLERERDGDVIMSGPPRPPSTSSVSVHGIHGRQVSSSAYFGPPGLPSASGSGGNSTNQPPPSRRRSLSPVTAGPSVPGVGPNGVKGNGQWMGPGMGMGGFGAGYPGHGHGHGHRWEEEERERERIAHKDIRDGRDSRDIRDFERERERERERDHHIALQHRHVRPEGRPQSAGPGPGPPHLHSHPGQPSQAPHHHHHRPHHHHIVHHHHGPPGGPANSNSPVNSVHGPSLSPRMARDEPIPERERDHLNGPPRAPMTRRHLPLPTEIINLGSSSKGPSLGPSSNRMKDDIPHDYRERDVRRMSGGRPPSGPSSMIMDERDRERERDRDRDRSMSFALASSHGQQVNGSSTPSTASPRPSTWNAVDRDDPYRPDSMHHRMSSSASSPNHIRGPSSGAHGGPSSMTTISPPRSRALPPRPSSPAAMLSTSGHLGSSSSTPRTRSPPRHRERSPPLGPAAEVNQNHSHTKILRPLSPPMTSSFITGSLLTNNSNKPVIPVSSPAPGSIQSPFQSQVHGLEVIARNGTAPPHLSKISIGNSAIQSPSVTSSNPNNNGIVNPPKEMVGVDGHS</sequence>
<feature type="compositionally biased region" description="Basic residues" evidence="6">
    <location>
        <begin position="99"/>
        <end position="109"/>
    </location>
</feature>
<dbReference type="PANTHER" id="PTHR21964">
    <property type="entry name" value="BREAST CANCER METASTASIS-SUPPRESSOR 1"/>
    <property type="match status" value="1"/>
</dbReference>
<protein>
    <recommendedName>
        <fullName evidence="9">Sds3-like-domain-containing protein</fullName>
    </recommendedName>
</protein>
<dbReference type="InterPro" id="IPR013907">
    <property type="entry name" value="Sds3"/>
</dbReference>
<feature type="compositionally biased region" description="Low complexity" evidence="6">
    <location>
        <begin position="1351"/>
        <end position="1363"/>
    </location>
</feature>
<dbReference type="EMBL" id="JADNRY010000001">
    <property type="protein sequence ID" value="KAF9078333.1"/>
    <property type="molecule type" value="Genomic_DNA"/>
</dbReference>
<feature type="compositionally biased region" description="Basic and acidic residues" evidence="6">
    <location>
        <begin position="1237"/>
        <end position="1251"/>
    </location>
</feature>
<feature type="compositionally biased region" description="Low complexity" evidence="6">
    <location>
        <begin position="1"/>
        <end position="14"/>
    </location>
</feature>
<feature type="compositionally biased region" description="Low complexity" evidence="6">
    <location>
        <begin position="1544"/>
        <end position="1555"/>
    </location>
</feature>
<dbReference type="GO" id="GO:0005654">
    <property type="term" value="C:nucleoplasm"/>
    <property type="evidence" value="ECO:0007669"/>
    <property type="project" value="UniProtKB-ARBA"/>
</dbReference>
<name>A0A9P5UH13_9AGAR</name>
<comment type="subcellular location">
    <subcellularLocation>
        <location evidence="1">Nucleus</location>
    </subcellularLocation>
</comment>
<dbReference type="Pfam" id="PF08598">
    <property type="entry name" value="Sds3"/>
    <property type="match status" value="1"/>
</dbReference>
<evidence type="ECO:0000256" key="4">
    <source>
        <dbReference type="ARBA" id="ARBA00023163"/>
    </source>
</evidence>
<feature type="compositionally biased region" description="Basic and acidic residues" evidence="6">
    <location>
        <begin position="1116"/>
        <end position="1159"/>
    </location>
</feature>
<feature type="compositionally biased region" description="Pro residues" evidence="6">
    <location>
        <begin position="928"/>
        <end position="939"/>
    </location>
</feature>
<feature type="compositionally biased region" description="Low complexity" evidence="6">
    <location>
        <begin position="1305"/>
        <end position="1318"/>
    </location>
</feature>
<feature type="compositionally biased region" description="Low complexity" evidence="6">
    <location>
        <begin position="1273"/>
        <end position="1286"/>
    </location>
</feature>
<keyword evidence="8" id="KW-1185">Reference proteome</keyword>
<evidence type="ECO:0000256" key="1">
    <source>
        <dbReference type="ARBA" id="ARBA00004123"/>
    </source>
</evidence>
<feature type="compositionally biased region" description="Low complexity" evidence="6">
    <location>
        <begin position="1070"/>
        <end position="1082"/>
    </location>
</feature>
<organism evidence="7 8">
    <name type="scientific">Rhodocollybia butyracea</name>
    <dbReference type="NCBI Taxonomy" id="206335"/>
    <lineage>
        <taxon>Eukaryota</taxon>
        <taxon>Fungi</taxon>
        <taxon>Dikarya</taxon>
        <taxon>Basidiomycota</taxon>
        <taxon>Agaricomycotina</taxon>
        <taxon>Agaricomycetes</taxon>
        <taxon>Agaricomycetidae</taxon>
        <taxon>Agaricales</taxon>
        <taxon>Marasmiineae</taxon>
        <taxon>Omphalotaceae</taxon>
        <taxon>Rhodocollybia</taxon>
    </lineage>
</organism>
<feature type="compositionally biased region" description="Pro residues" evidence="6">
    <location>
        <begin position="229"/>
        <end position="240"/>
    </location>
</feature>
<feature type="compositionally biased region" description="Basic and acidic residues" evidence="6">
    <location>
        <begin position="1367"/>
        <end position="1379"/>
    </location>
</feature>
<feature type="compositionally biased region" description="Basic and acidic residues" evidence="6">
    <location>
        <begin position="1288"/>
        <end position="1304"/>
    </location>
</feature>
<evidence type="ECO:0000313" key="7">
    <source>
        <dbReference type="EMBL" id="KAF9078333.1"/>
    </source>
</evidence>
<evidence type="ECO:0000313" key="8">
    <source>
        <dbReference type="Proteomes" id="UP000772434"/>
    </source>
</evidence>
<feature type="region of interest" description="Disordered" evidence="6">
    <location>
        <begin position="1"/>
        <end position="375"/>
    </location>
</feature>
<comment type="caution">
    <text evidence="7">The sequence shown here is derived from an EMBL/GenBank/DDBJ whole genome shotgun (WGS) entry which is preliminary data.</text>
</comment>
<feature type="compositionally biased region" description="Low complexity" evidence="6">
    <location>
        <begin position="895"/>
        <end position="908"/>
    </location>
</feature>
<reference evidence="7" key="1">
    <citation type="submission" date="2020-11" db="EMBL/GenBank/DDBJ databases">
        <authorList>
            <consortium name="DOE Joint Genome Institute"/>
            <person name="Ahrendt S."/>
            <person name="Riley R."/>
            <person name="Andreopoulos W."/>
            <person name="Labutti K."/>
            <person name="Pangilinan J."/>
            <person name="Ruiz-Duenas F.J."/>
            <person name="Barrasa J.M."/>
            <person name="Sanchez-Garcia M."/>
            <person name="Camarero S."/>
            <person name="Miyauchi S."/>
            <person name="Serrano A."/>
            <person name="Linde D."/>
            <person name="Babiker R."/>
            <person name="Drula E."/>
            <person name="Ayuso-Fernandez I."/>
            <person name="Pacheco R."/>
            <person name="Padilla G."/>
            <person name="Ferreira P."/>
            <person name="Barriuso J."/>
            <person name="Kellner H."/>
            <person name="Castanera R."/>
            <person name="Alfaro M."/>
            <person name="Ramirez L."/>
            <person name="Pisabarro A.G."/>
            <person name="Kuo A."/>
            <person name="Tritt A."/>
            <person name="Lipzen A."/>
            <person name="He G."/>
            <person name="Yan M."/>
            <person name="Ng V."/>
            <person name="Cullen D."/>
            <person name="Martin F."/>
            <person name="Rosso M.-N."/>
            <person name="Henrissat B."/>
            <person name="Hibbett D."/>
            <person name="Martinez A.T."/>
            <person name="Grigoriev I.V."/>
        </authorList>
    </citation>
    <scope>NUCLEOTIDE SEQUENCE</scope>
    <source>
        <strain evidence="7">AH 40177</strain>
    </source>
</reference>
<feature type="compositionally biased region" description="Basic and acidic residues" evidence="6">
    <location>
        <begin position="354"/>
        <end position="366"/>
    </location>
</feature>
<feature type="compositionally biased region" description="Basic and acidic residues" evidence="6">
    <location>
        <begin position="1319"/>
        <end position="1335"/>
    </location>
</feature>
<dbReference type="SMART" id="SM01401">
    <property type="entry name" value="Sds3"/>
    <property type="match status" value="1"/>
</dbReference>
<dbReference type="Proteomes" id="UP000772434">
    <property type="component" value="Unassembled WGS sequence"/>
</dbReference>
<feature type="region of interest" description="Disordered" evidence="6">
    <location>
        <begin position="401"/>
        <end position="554"/>
    </location>
</feature>
<dbReference type="GO" id="GO:0010468">
    <property type="term" value="P:regulation of gene expression"/>
    <property type="evidence" value="ECO:0007669"/>
    <property type="project" value="UniProtKB-ARBA"/>
</dbReference>